<feature type="compositionally biased region" description="Gly residues" evidence="9">
    <location>
        <begin position="823"/>
        <end position="834"/>
    </location>
</feature>
<evidence type="ECO:0000256" key="10">
    <source>
        <dbReference type="SAM" id="Phobius"/>
    </source>
</evidence>
<keyword evidence="2" id="KW-0645">Protease</keyword>
<dbReference type="GO" id="GO:0008955">
    <property type="term" value="F:peptidoglycan glycosyltransferase activity"/>
    <property type="evidence" value="ECO:0007669"/>
    <property type="project" value="UniProtKB-EC"/>
</dbReference>
<keyword evidence="4" id="KW-0808">Transferase</keyword>
<reference evidence="13 14" key="1">
    <citation type="submission" date="2020-07" db="EMBL/GenBank/DDBJ databases">
        <title>Sequencing the genomes of 1000 actinobacteria strains.</title>
        <authorList>
            <person name="Klenk H.-P."/>
        </authorList>
    </citation>
    <scope>NUCLEOTIDE SEQUENCE [LARGE SCALE GENOMIC DNA]</scope>
    <source>
        <strain evidence="13 14">DSM 24662</strain>
    </source>
</reference>
<evidence type="ECO:0000259" key="11">
    <source>
        <dbReference type="Pfam" id="PF00905"/>
    </source>
</evidence>
<gene>
    <name evidence="13" type="ORF">BJ991_000520</name>
</gene>
<dbReference type="RefSeq" id="WP_343048622.1">
    <property type="nucleotide sequence ID" value="NZ_JACCBV010000001.1"/>
</dbReference>
<accession>A0A7Y9GL81</accession>
<comment type="catalytic activity">
    <reaction evidence="7">
        <text>Preferential cleavage: (Ac)2-L-Lys-D-Ala-|-D-Ala. Also transpeptidation of peptidyl-alanyl moieties that are N-acyl substituents of D-alanine.</text>
        <dbReference type="EC" id="3.4.16.4"/>
    </reaction>
</comment>
<feature type="region of interest" description="Disordered" evidence="9">
    <location>
        <begin position="783"/>
        <end position="834"/>
    </location>
</feature>
<evidence type="ECO:0000313" key="14">
    <source>
        <dbReference type="Proteomes" id="UP000576969"/>
    </source>
</evidence>
<protein>
    <submittedName>
        <fullName evidence="13">Membrane peptidoglycan carboxypeptidase</fullName>
    </submittedName>
</protein>
<name>A0A7Y9GL81_9MICO</name>
<feature type="domain" description="Glycosyl transferase family 51" evidence="12">
    <location>
        <begin position="218"/>
        <end position="293"/>
    </location>
</feature>
<keyword evidence="10" id="KW-0472">Membrane</keyword>
<dbReference type="Gene3D" id="3.40.710.10">
    <property type="entry name" value="DD-peptidase/beta-lactamase superfamily"/>
    <property type="match status" value="1"/>
</dbReference>
<dbReference type="PANTHER" id="PTHR32282">
    <property type="entry name" value="BINDING PROTEIN TRANSPEPTIDASE, PUTATIVE-RELATED"/>
    <property type="match status" value="1"/>
</dbReference>
<evidence type="ECO:0000313" key="13">
    <source>
        <dbReference type="EMBL" id="NYE18492.1"/>
    </source>
</evidence>
<evidence type="ECO:0000256" key="9">
    <source>
        <dbReference type="SAM" id="MobiDB-lite"/>
    </source>
</evidence>
<evidence type="ECO:0000256" key="5">
    <source>
        <dbReference type="ARBA" id="ARBA00022801"/>
    </source>
</evidence>
<dbReference type="GO" id="GO:0009002">
    <property type="term" value="F:serine-type D-Ala-D-Ala carboxypeptidase activity"/>
    <property type="evidence" value="ECO:0007669"/>
    <property type="project" value="UniProtKB-EC"/>
</dbReference>
<comment type="caution">
    <text evidence="13">The sequence shown here is derived from an EMBL/GenBank/DDBJ whole genome shotgun (WGS) entry which is preliminary data.</text>
</comment>
<dbReference type="PANTHER" id="PTHR32282:SF33">
    <property type="entry name" value="PEPTIDOGLYCAN GLYCOSYLTRANSFERASE"/>
    <property type="match status" value="1"/>
</dbReference>
<keyword evidence="10" id="KW-0812">Transmembrane</keyword>
<evidence type="ECO:0000256" key="1">
    <source>
        <dbReference type="ARBA" id="ARBA00022645"/>
    </source>
</evidence>
<dbReference type="SUPFAM" id="SSF56601">
    <property type="entry name" value="beta-lactamase/transpeptidase-like"/>
    <property type="match status" value="1"/>
</dbReference>
<comment type="catalytic activity">
    <reaction evidence="8">
        <text>[GlcNAc-(1-&gt;4)-Mur2Ac(oyl-L-Ala-gamma-D-Glu-L-Lys-D-Ala-D-Ala)](n)-di-trans,octa-cis-undecaprenyl diphosphate + beta-D-GlcNAc-(1-&gt;4)-Mur2Ac(oyl-L-Ala-gamma-D-Glu-L-Lys-D-Ala-D-Ala)-di-trans,octa-cis-undecaprenyl diphosphate = [GlcNAc-(1-&gt;4)-Mur2Ac(oyl-L-Ala-gamma-D-Glu-L-Lys-D-Ala-D-Ala)](n+1)-di-trans,octa-cis-undecaprenyl diphosphate + di-trans,octa-cis-undecaprenyl diphosphate + H(+)</text>
        <dbReference type="Rhea" id="RHEA:23708"/>
        <dbReference type="Rhea" id="RHEA-COMP:9602"/>
        <dbReference type="Rhea" id="RHEA-COMP:9603"/>
        <dbReference type="ChEBI" id="CHEBI:15378"/>
        <dbReference type="ChEBI" id="CHEBI:58405"/>
        <dbReference type="ChEBI" id="CHEBI:60033"/>
        <dbReference type="ChEBI" id="CHEBI:78435"/>
        <dbReference type="EC" id="2.4.99.28"/>
    </reaction>
</comment>
<feature type="domain" description="Penicillin-binding protein transpeptidase" evidence="11">
    <location>
        <begin position="469"/>
        <end position="727"/>
    </location>
</feature>
<dbReference type="InterPro" id="IPR036950">
    <property type="entry name" value="PBP_transglycosylase"/>
</dbReference>
<evidence type="ECO:0000256" key="4">
    <source>
        <dbReference type="ARBA" id="ARBA00022679"/>
    </source>
</evidence>
<evidence type="ECO:0000256" key="6">
    <source>
        <dbReference type="ARBA" id="ARBA00023268"/>
    </source>
</evidence>
<dbReference type="InterPro" id="IPR023346">
    <property type="entry name" value="Lysozyme-like_dom_sf"/>
</dbReference>
<dbReference type="InterPro" id="IPR001264">
    <property type="entry name" value="Glyco_trans_51"/>
</dbReference>
<keyword evidence="6" id="KW-0511">Multifunctional enzyme</keyword>
<evidence type="ECO:0000256" key="8">
    <source>
        <dbReference type="ARBA" id="ARBA00049902"/>
    </source>
</evidence>
<dbReference type="GO" id="GO:0008658">
    <property type="term" value="F:penicillin binding"/>
    <property type="evidence" value="ECO:0007669"/>
    <property type="project" value="InterPro"/>
</dbReference>
<dbReference type="GO" id="GO:0030288">
    <property type="term" value="C:outer membrane-bounded periplasmic space"/>
    <property type="evidence" value="ECO:0007669"/>
    <property type="project" value="TreeGrafter"/>
</dbReference>
<evidence type="ECO:0000256" key="2">
    <source>
        <dbReference type="ARBA" id="ARBA00022670"/>
    </source>
</evidence>
<proteinExistence type="predicted"/>
<dbReference type="Proteomes" id="UP000576969">
    <property type="component" value="Unassembled WGS sequence"/>
</dbReference>
<dbReference type="EMBL" id="JACCBV010000001">
    <property type="protein sequence ID" value="NYE18492.1"/>
    <property type="molecule type" value="Genomic_DNA"/>
</dbReference>
<keyword evidence="5" id="KW-0378">Hydrolase</keyword>
<dbReference type="InterPro" id="IPR050396">
    <property type="entry name" value="Glycosyltr_51/Transpeptidase"/>
</dbReference>
<dbReference type="Gene3D" id="1.10.3810.10">
    <property type="entry name" value="Biosynthetic peptidoglycan transglycosylase-like"/>
    <property type="match status" value="1"/>
</dbReference>
<dbReference type="SUPFAM" id="SSF53955">
    <property type="entry name" value="Lysozyme-like"/>
    <property type="match status" value="1"/>
</dbReference>
<dbReference type="Pfam" id="PF00905">
    <property type="entry name" value="Transpeptidase"/>
    <property type="match status" value="1"/>
</dbReference>
<organism evidence="13 14">
    <name type="scientific">Microbacterium immunditiarum</name>
    <dbReference type="NCBI Taxonomy" id="337480"/>
    <lineage>
        <taxon>Bacteria</taxon>
        <taxon>Bacillati</taxon>
        <taxon>Actinomycetota</taxon>
        <taxon>Actinomycetes</taxon>
        <taxon>Micrococcales</taxon>
        <taxon>Microbacteriaceae</taxon>
        <taxon>Microbacterium</taxon>
    </lineage>
</organism>
<keyword evidence="3" id="KW-0328">Glycosyltransferase</keyword>
<evidence type="ECO:0000256" key="7">
    <source>
        <dbReference type="ARBA" id="ARBA00034000"/>
    </source>
</evidence>
<keyword evidence="1 13" id="KW-0121">Carboxypeptidase</keyword>
<dbReference type="InterPro" id="IPR001460">
    <property type="entry name" value="PCN-bd_Tpept"/>
</dbReference>
<sequence>MKPIKEVSPQVGLPPYRRTIAGVLGGLAGLAVLSVIAGLLVVAPLAPAIAIAGHAANSAATLFDGLPSYLEIDRLMLPTTIYARDPDTGKDVELTKFYDQNRVPVEFNQVAPVVYDAILASEDPRFYQHGGVDIIGTTRAFIRNAQGSQIQGGSSISQQYVKNVLVQRCERDAKSEPVLDENGEPVKNEDGTDKVIPREEVLLNCWLDATEASGIDGYHRKLQEIRYAIQVEREYSKTDILLGYLNIANFGGRTYGIEAAARYYFSTSAAKLTLGQAAALAGIVQNPNTYRIDRPEGSIFGEDGTRFNKAADGSIEDVGRGTLAGLDSLLAGGVINQEQYLAAGDPYSATKGRQLYVLDRMREEGRITYDQYVAAALEPITPAIQPPRTGCVSSSAPFFCQYVVNTIRYDPDYAAAFGETAEDRQQSLTRDGLSIYTTIDLRLQGASQDAMWRYAPVTLPGMNFGAASVSIEVSTGRILAISQNNRFTEDRDVAASDPAFTSLVYAGDAVHGASDGFPTGSTFKLFTLVDWLEKGKSLFQSVNGNVRAIRRLQDRCDGTWVNLENHVVRNFGGVRGYTGTPMQFTAQSLNSGYLGMAEQLDLCDIETVAARMGVTRGTGDPIDLKGAAAIIGTENIAPVALAAAYATVANNGVYCIPRSIERVVDADGQNIPVPGNRCSQAISPEVAAATAFALQGVVRPGGTGSGGNPNDGTPMIGKTGTHEQIQTWLVESSTRVTTGVWVGNAVGFGDVFRAWHNGRQLSTIRLPLARDIQAVANQLYPGGGFPAPPAEYLRRPAPPPPADDDGPGGPGGPPPEDEDNSGPGRGRGGGGDDD</sequence>
<keyword evidence="14" id="KW-1185">Reference proteome</keyword>
<dbReference type="GO" id="GO:0009252">
    <property type="term" value="P:peptidoglycan biosynthetic process"/>
    <property type="evidence" value="ECO:0007669"/>
    <property type="project" value="TreeGrafter"/>
</dbReference>
<dbReference type="InterPro" id="IPR012338">
    <property type="entry name" value="Beta-lactam/transpept-like"/>
</dbReference>
<evidence type="ECO:0000259" key="12">
    <source>
        <dbReference type="Pfam" id="PF00912"/>
    </source>
</evidence>
<feature type="domain" description="Glycosyl transferase family 51" evidence="12">
    <location>
        <begin position="94"/>
        <end position="167"/>
    </location>
</feature>
<feature type="transmembrane region" description="Helical" evidence="10">
    <location>
        <begin position="20"/>
        <end position="43"/>
    </location>
</feature>
<dbReference type="GO" id="GO:0006508">
    <property type="term" value="P:proteolysis"/>
    <property type="evidence" value="ECO:0007669"/>
    <property type="project" value="UniProtKB-KW"/>
</dbReference>
<keyword evidence="10" id="KW-1133">Transmembrane helix</keyword>
<dbReference type="Pfam" id="PF00912">
    <property type="entry name" value="Transgly"/>
    <property type="match status" value="2"/>
</dbReference>
<evidence type="ECO:0000256" key="3">
    <source>
        <dbReference type="ARBA" id="ARBA00022676"/>
    </source>
</evidence>
<dbReference type="AlphaFoldDB" id="A0A7Y9GL81"/>